<accession>A0AAU7E0N0</accession>
<keyword evidence="1" id="KW-0645">Protease</keyword>
<dbReference type="GO" id="GO:0006508">
    <property type="term" value="P:proteolysis"/>
    <property type="evidence" value="ECO:0007669"/>
    <property type="project" value="UniProtKB-KW"/>
</dbReference>
<reference evidence="1" key="1">
    <citation type="submission" date="2024-02" db="EMBL/GenBank/DDBJ databases">
        <title>Tomenella chthoni gen. nov. sp. nov., a member of the family Jonesiaceae isolated from bat guano.</title>
        <authorList>
            <person name="Miller S.L."/>
            <person name="King J."/>
            <person name="Sankaranarayanan K."/>
            <person name="Lawson P.A."/>
        </authorList>
    </citation>
    <scope>NUCLEOTIDE SEQUENCE</scope>
    <source>
        <strain evidence="1">BS-20</strain>
    </source>
</reference>
<keyword evidence="1" id="KW-0378">Hydrolase</keyword>
<sequence>MNKFVRTAQTNQSLSLAAMEEASRTGLREADIDHLFLALVINDQAAGRVLRECGISIEGARRAVQEQHGAQLAELGIEAVFPQSGQIVFHQTNGYQWSKRAADILARSAGKNKDGDASAVLRELLAEPSGLITGVLGKLRVTSAALLGELELAETLQTPGTFVVPQVKGWMSSSTSVFVPAPVAEVREFLIDPAKVPEWHVGVGSIELDPETLVNSETLMNSTWSAHAPVTGPNGKATKIKPQFRRLHIERSLTRHDEQVEWRITHPDSPRNRPLLTTIVLVQTTGGTQVSITNAWQAQGGWRKPIAWVLRPIQKFFVWFQMFHMGGATSRAFR</sequence>
<dbReference type="Gene3D" id="1.10.1780.10">
    <property type="entry name" value="Clp, N-terminal domain"/>
    <property type="match status" value="1"/>
</dbReference>
<dbReference type="EMBL" id="CP146203">
    <property type="protein sequence ID" value="XBH23100.1"/>
    <property type="molecule type" value="Genomic_DNA"/>
</dbReference>
<proteinExistence type="predicted"/>
<dbReference type="GO" id="GO:0008233">
    <property type="term" value="F:peptidase activity"/>
    <property type="evidence" value="ECO:0007669"/>
    <property type="project" value="UniProtKB-KW"/>
</dbReference>
<dbReference type="InterPro" id="IPR036628">
    <property type="entry name" value="Clp_N_dom_sf"/>
</dbReference>
<dbReference type="InterPro" id="IPR023393">
    <property type="entry name" value="START-like_dom_sf"/>
</dbReference>
<name>A0AAU7E0N0_9MICO</name>
<organism evidence="1">
    <name type="scientific">Jonesiaceae bacterium BS-20</name>
    <dbReference type="NCBI Taxonomy" id="3120821"/>
    <lineage>
        <taxon>Bacteria</taxon>
        <taxon>Bacillati</taxon>
        <taxon>Actinomycetota</taxon>
        <taxon>Actinomycetes</taxon>
        <taxon>Micrococcales</taxon>
        <taxon>Jonesiaceae</taxon>
    </lineage>
</organism>
<dbReference type="SUPFAM" id="SSF55961">
    <property type="entry name" value="Bet v1-like"/>
    <property type="match status" value="1"/>
</dbReference>
<evidence type="ECO:0000313" key="1">
    <source>
        <dbReference type="EMBL" id="XBH23100.1"/>
    </source>
</evidence>
<dbReference type="CDD" id="cd07812">
    <property type="entry name" value="SRPBCC"/>
    <property type="match status" value="1"/>
</dbReference>
<dbReference type="AlphaFoldDB" id="A0AAU7E0N0"/>
<dbReference type="Gene3D" id="3.30.530.20">
    <property type="match status" value="1"/>
</dbReference>
<gene>
    <name evidence="1" type="ORF">V5R04_07815</name>
</gene>
<protein>
    <submittedName>
        <fullName evidence="1">Clp protease N-terminal domain-containing protein</fullName>
    </submittedName>
</protein>